<evidence type="ECO:0000256" key="1">
    <source>
        <dbReference type="SAM" id="MobiDB-lite"/>
    </source>
</evidence>
<gene>
    <name evidence="2" type="ORF">JRQ81_008286</name>
</gene>
<dbReference type="AlphaFoldDB" id="A0A9Q0XDJ0"/>
<dbReference type="EMBL" id="JAPFRF010000017">
    <property type="protein sequence ID" value="KAJ7309002.1"/>
    <property type="molecule type" value="Genomic_DNA"/>
</dbReference>
<accession>A0A9Q0XDJ0</accession>
<sequence length="104" mass="11753">MAAQPTCGERGRRSAVAEGENPARGASNLHQVKENRKHSRGYGRTEFNYRRSPFFDVGTFATVFKKQEGPGLRRIGTVASLLSKSSRGLRRHPSWQDRQRNPNQ</sequence>
<keyword evidence="3" id="KW-1185">Reference proteome</keyword>
<comment type="caution">
    <text evidence="2">The sequence shown here is derived from an EMBL/GenBank/DDBJ whole genome shotgun (WGS) entry which is preliminary data.</text>
</comment>
<feature type="region of interest" description="Disordered" evidence="1">
    <location>
        <begin position="83"/>
        <end position="104"/>
    </location>
</feature>
<feature type="compositionally biased region" description="Basic and acidic residues" evidence="1">
    <location>
        <begin position="94"/>
        <end position="104"/>
    </location>
</feature>
<protein>
    <submittedName>
        <fullName evidence="2">Uncharacterized protein</fullName>
    </submittedName>
</protein>
<evidence type="ECO:0000313" key="2">
    <source>
        <dbReference type="EMBL" id="KAJ7309002.1"/>
    </source>
</evidence>
<dbReference type="Proteomes" id="UP001142489">
    <property type="component" value="Unassembled WGS sequence"/>
</dbReference>
<organism evidence="2 3">
    <name type="scientific">Phrynocephalus forsythii</name>
    <dbReference type="NCBI Taxonomy" id="171643"/>
    <lineage>
        <taxon>Eukaryota</taxon>
        <taxon>Metazoa</taxon>
        <taxon>Chordata</taxon>
        <taxon>Craniata</taxon>
        <taxon>Vertebrata</taxon>
        <taxon>Euteleostomi</taxon>
        <taxon>Lepidosauria</taxon>
        <taxon>Squamata</taxon>
        <taxon>Bifurcata</taxon>
        <taxon>Unidentata</taxon>
        <taxon>Episquamata</taxon>
        <taxon>Toxicofera</taxon>
        <taxon>Iguania</taxon>
        <taxon>Acrodonta</taxon>
        <taxon>Agamidae</taxon>
        <taxon>Agaminae</taxon>
        <taxon>Phrynocephalus</taxon>
    </lineage>
</organism>
<name>A0A9Q0XDJ0_9SAUR</name>
<proteinExistence type="predicted"/>
<feature type="region of interest" description="Disordered" evidence="1">
    <location>
        <begin position="1"/>
        <end position="47"/>
    </location>
</feature>
<reference evidence="2" key="1">
    <citation type="journal article" date="2023" name="DNA Res.">
        <title>Chromosome-level genome assembly of Phrynocephalus forsythii using third-generation DNA sequencing and Hi-C analysis.</title>
        <authorList>
            <person name="Qi Y."/>
            <person name="Zhao W."/>
            <person name="Zhao Y."/>
            <person name="Niu C."/>
            <person name="Cao S."/>
            <person name="Zhang Y."/>
        </authorList>
    </citation>
    <scope>NUCLEOTIDE SEQUENCE</scope>
    <source>
        <tissue evidence="2">Muscle</tissue>
    </source>
</reference>
<evidence type="ECO:0000313" key="3">
    <source>
        <dbReference type="Proteomes" id="UP001142489"/>
    </source>
</evidence>